<evidence type="ECO:0000313" key="2">
    <source>
        <dbReference type="Proteomes" id="UP001448207"/>
    </source>
</evidence>
<dbReference type="Proteomes" id="UP001448207">
    <property type="component" value="Unassembled WGS sequence"/>
</dbReference>
<accession>A0ABR3AK65</accession>
<sequence>MAAFLRPSDLHRVILSKRCINGQRRLHLVIEAPKETREGRRIIKSPIIHPHGSNQALCPVLAFFVLRDHPAAHSR</sequence>
<comment type="caution">
    <text evidence="1">The sequence shown here is derived from an EMBL/GenBank/DDBJ whole genome shotgun (WGS) entry which is preliminary data.</text>
</comment>
<proteinExistence type="predicted"/>
<name>A0ABR3AK65_PHYBL</name>
<feature type="non-terminal residue" evidence="1">
    <location>
        <position position="75"/>
    </location>
</feature>
<organism evidence="1 2">
    <name type="scientific">Phycomyces blakesleeanus</name>
    <dbReference type="NCBI Taxonomy" id="4837"/>
    <lineage>
        <taxon>Eukaryota</taxon>
        <taxon>Fungi</taxon>
        <taxon>Fungi incertae sedis</taxon>
        <taxon>Mucoromycota</taxon>
        <taxon>Mucoromycotina</taxon>
        <taxon>Mucoromycetes</taxon>
        <taxon>Mucorales</taxon>
        <taxon>Phycomycetaceae</taxon>
        <taxon>Phycomyces</taxon>
    </lineage>
</organism>
<reference evidence="1 2" key="1">
    <citation type="submission" date="2024-04" db="EMBL/GenBank/DDBJ databases">
        <title>Symmetric and asymmetric DNA N6-adenine methylation regulates different biological responses in Mucorales.</title>
        <authorList>
            <consortium name="Lawrence Berkeley National Laboratory"/>
            <person name="Lax C."/>
            <person name="Mondo S.J."/>
            <person name="Osorio-Concepcion M."/>
            <person name="Muszewska A."/>
            <person name="Corrochano-Luque M."/>
            <person name="Gutierrez G."/>
            <person name="Riley R."/>
            <person name="Lipzen A."/>
            <person name="Guo J."/>
            <person name="Hundley H."/>
            <person name="Amirebrahimi M."/>
            <person name="Ng V."/>
            <person name="Lorenzo-Gutierrez D."/>
            <person name="Binder U."/>
            <person name="Yang J."/>
            <person name="Song Y."/>
            <person name="Canovas D."/>
            <person name="Navarro E."/>
            <person name="Freitag M."/>
            <person name="Gabaldon T."/>
            <person name="Grigoriev I.V."/>
            <person name="Corrochano L.M."/>
            <person name="Nicolas F.E."/>
            <person name="Garre V."/>
        </authorList>
    </citation>
    <scope>NUCLEOTIDE SEQUENCE [LARGE SCALE GENOMIC DNA]</scope>
    <source>
        <strain evidence="1 2">L51</strain>
    </source>
</reference>
<evidence type="ECO:0000313" key="1">
    <source>
        <dbReference type="EMBL" id="KAL0075897.1"/>
    </source>
</evidence>
<evidence type="ECO:0008006" key="3">
    <source>
        <dbReference type="Google" id="ProtNLM"/>
    </source>
</evidence>
<protein>
    <recommendedName>
        <fullName evidence="3">Ndc10 domain-containing protein</fullName>
    </recommendedName>
</protein>
<gene>
    <name evidence="1" type="ORF">J3Q64DRAFT_1616549</name>
</gene>
<dbReference type="EMBL" id="JBCLYO010000033">
    <property type="protein sequence ID" value="KAL0075897.1"/>
    <property type="molecule type" value="Genomic_DNA"/>
</dbReference>
<keyword evidence="2" id="KW-1185">Reference proteome</keyword>